<sequence>MKKMSALILALALCAAPAFAEAAPQPSPEAAFAPTDSTILVACFSATGNTWPLAEYAAEFLNADLFRIEPEIPYTEADLNYGDSDSRANREMNDETSRPALKATVENVAQYDTILLGFPIWWGQAPRLIETFVEAHDLSGKTILPFCTSGSSGYGQTGEILAALTDETVTWLAGRRFPAGATVEEIAAWLQEMAIEPYAPSEEE</sequence>
<organism evidence="3 4">
    <name type="scientific">Candidatus Ornithocaccomicrobium faecavium</name>
    <dbReference type="NCBI Taxonomy" id="2840890"/>
    <lineage>
        <taxon>Bacteria</taxon>
        <taxon>Bacillati</taxon>
        <taxon>Bacillota</taxon>
        <taxon>Clostridia</taxon>
        <taxon>Candidatus Ornithocaccomicrobium</taxon>
    </lineage>
</organism>
<dbReference type="SUPFAM" id="SSF52218">
    <property type="entry name" value="Flavoproteins"/>
    <property type="match status" value="1"/>
</dbReference>
<feature type="domain" description="Flavodoxin-like" evidence="2">
    <location>
        <begin position="39"/>
        <end position="204"/>
    </location>
</feature>
<dbReference type="PANTHER" id="PTHR39201">
    <property type="entry name" value="EXPORTED PROTEIN-RELATED"/>
    <property type="match status" value="1"/>
</dbReference>
<evidence type="ECO:0000256" key="1">
    <source>
        <dbReference type="SAM" id="SignalP"/>
    </source>
</evidence>
<dbReference type="PROSITE" id="PS50902">
    <property type="entry name" value="FLAVODOXIN_LIKE"/>
    <property type="match status" value="1"/>
</dbReference>
<dbReference type="EMBL" id="DVOT01000127">
    <property type="protein sequence ID" value="HIV27672.1"/>
    <property type="molecule type" value="Genomic_DNA"/>
</dbReference>
<evidence type="ECO:0000259" key="2">
    <source>
        <dbReference type="PROSITE" id="PS50902"/>
    </source>
</evidence>
<dbReference type="InterPro" id="IPR008254">
    <property type="entry name" value="Flavodoxin/NO_synth"/>
</dbReference>
<dbReference type="Gene3D" id="3.40.50.360">
    <property type="match status" value="1"/>
</dbReference>
<accession>A0A9D1TDC4</accession>
<protein>
    <submittedName>
        <fullName evidence="3">NAD(P)H-dependent oxidoreductase</fullName>
    </submittedName>
</protein>
<feature type="chain" id="PRO_5039512758" evidence="1">
    <location>
        <begin position="23"/>
        <end position="204"/>
    </location>
</feature>
<dbReference type="PANTHER" id="PTHR39201:SF1">
    <property type="entry name" value="FLAVODOXIN-LIKE DOMAIN-CONTAINING PROTEIN"/>
    <property type="match status" value="1"/>
</dbReference>
<reference evidence="3" key="1">
    <citation type="submission" date="2020-10" db="EMBL/GenBank/DDBJ databases">
        <authorList>
            <person name="Gilroy R."/>
        </authorList>
    </citation>
    <scope>NUCLEOTIDE SEQUENCE</scope>
    <source>
        <strain evidence="3">CHK183-6373</strain>
    </source>
</reference>
<keyword evidence="1" id="KW-0732">Signal</keyword>
<evidence type="ECO:0000313" key="3">
    <source>
        <dbReference type="EMBL" id="HIV27672.1"/>
    </source>
</evidence>
<dbReference type="GO" id="GO:0010181">
    <property type="term" value="F:FMN binding"/>
    <property type="evidence" value="ECO:0007669"/>
    <property type="project" value="InterPro"/>
</dbReference>
<reference evidence="3" key="2">
    <citation type="journal article" date="2021" name="PeerJ">
        <title>Extensive microbial diversity within the chicken gut microbiome revealed by metagenomics and culture.</title>
        <authorList>
            <person name="Gilroy R."/>
            <person name="Ravi A."/>
            <person name="Getino M."/>
            <person name="Pursley I."/>
            <person name="Horton D.L."/>
            <person name="Alikhan N.F."/>
            <person name="Baker D."/>
            <person name="Gharbi K."/>
            <person name="Hall N."/>
            <person name="Watson M."/>
            <person name="Adriaenssens E.M."/>
            <person name="Foster-Nyarko E."/>
            <person name="Jarju S."/>
            <person name="Secka A."/>
            <person name="Antonio M."/>
            <person name="Oren A."/>
            <person name="Chaudhuri R.R."/>
            <person name="La Ragione R."/>
            <person name="Hildebrand F."/>
            <person name="Pallen M.J."/>
        </authorList>
    </citation>
    <scope>NUCLEOTIDE SEQUENCE</scope>
    <source>
        <strain evidence="3">CHK183-6373</strain>
    </source>
</reference>
<dbReference type="GO" id="GO:0016651">
    <property type="term" value="F:oxidoreductase activity, acting on NAD(P)H"/>
    <property type="evidence" value="ECO:0007669"/>
    <property type="project" value="UniProtKB-ARBA"/>
</dbReference>
<name>A0A9D1TDC4_9FIRM</name>
<gene>
    <name evidence="3" type="ORF">IAA64_06855</name>
</gene>
<proteinExistence type="predicted"/>
<dbReference type="InterPro" id="IPR029039">
    <property type="entry name" value="Flavoprotein-like_sf"/>
</dbReference>
<dbReference type="Proteomes" id="UP000886884">
    <property type="component" value="Unassembled WGS sequence"/>
</dbReference>
<dbReference type="Pfam" id="PF12682">
    <property type="entry name" value="Flavodoxin_4"/>
    <property type="match status" value="1"/>
</dbReference>
<feature type="signal peptide" evidence="1">
    <location>
        <begin position="1"/>
        <end position="22"/>
    </location>
</feature>
<dbReference type="AlphaFoldDB" id="A0A9D1TDC4"/>
<evidence type="ECO:0000313" key="4">
    <source>
        <dbReference type="Proteomes" id="UP000886884"/>
    </source>
</evidence>
<comment type="caution">
    <text evidence="3">The sequence shown here is derived from an EMBL/GenBank/DDBJ whole genome shotgun (WGS) entry which is preliminary data.</text>
</comment>